<dbReference type="AlphaFoldDB" id="A0A381YYY9"/>
<protein>
    <submittedName>
        <fullName evidence="1">Uncharacterized protein</fullName>
    </submittedName>
</protein>
<accession>A0A381YYY9</accession>
<name>A0A381YYY9_9ZZZZ</name>
<dbReference type="EMBL" id="UINC01019328">
    <property type="protein sequence ID" value="SVA81803.1"/>
    <property type="molecule type" value="Genomic_DNA"/>
</dbReference>
<sequence>MVEAAGIEPASASYPQNDLHVYPDLLF</sequence>
<evidence type="ECO:0000313" key="1">
    <source>
        <dbReference type="EMBL" id="SVA81803.1"/>
    </source>
</evidence>
<gene>
    <name evidence="1" type="ORF">METZ01_LOCUS134657</name>
</gene>
<proteinExistence type="predicted"/>
<organism evidence="1">
    <name type="scientific">marine metagenome</name>
    <dbReference type="NCBI Taxonomy" id="408172"/>
    <lineage>
        <taxon>unclassified sequences</taxon>
        <taxon>metagenomes</taxon>
        <taxon>ecological metagenomes</taxon>
    </lineage>
</organism>
<reference evidence="1" key="1">
    <citation type="submission" date="2018-05" db="EMBL/GenBank/DDBJ databases">
        <authorList>
            <person name="Lanie J.A."/>
            <person name="Ng W.-L."/>
            <person name="Kazmierczak K.M."/>
            <person name="Andrzejewski T.M."/>
            <person name="Davidsen T.M."/>
            <person name="Wayne K.J."/>
            <person name="Tettelin H."/>
            <person name="Glass J.I."/>
            <person name="Rusch D."/>
            <person name="Podicherti R."/>
            <person name="Tsui H.-C.T."/>
            <person name="Winkler M.E."/>
        </authorList>
    </citation>
    <scope>NUCLEOTIDE SEQUENCE</scope>
</reference>